<feature type="transmembrane region" description="Helical" evidence="1">
    <location>
        <begin position="109"/>
        <end position="131"/>
    </location>
</feature>
<proteinExistence type="predicted"/>
<dbReference type="Proteomes" id="UP000186878">
    <property type="component" value="Unassembled WGS sequence"/>
</dbReference>
<gene>
    <name evidence="2" type="ORF">BTW07_16845</name>
</gene>
<keyword evidence="1" id="KW-0472">Membrane</keyword>
<dbReference type="STRING" id="404433.BTW07_16845"/>
<dbReference type="EMBL" id="MSDO01000026">
    <property type="protein sequence ID" value="OLO03001.1"/>
    <property type="molecule type" value="Genomic_DNA"/>
</dbReference>
<evidence type="ECO:0000256" key="1">
    <source>
        <dbReference type="SAM" id="Phobius"/>
    </source>
</evidence>
<name>A0A1Q8SNL5_9GAMM</name>
<keyword evidence="1" id="KW-1133">Transmembrane helix</keyword>
<accession>A0A1Q8SNL5</accession>
<evidence type="ECO:0000313" key="2">
    <source>
        <dbReference type="EMBL" id="OLO03001.1"/>
    </source>
</evidence>
<feature type="transmembrane region" description="Helical" evidence="1">
    <location>
        <begin position="165"/>
        <end position="185"/>
    </location>
</feature>
<reference evidence="2 3" key="1">
    <citation type="submission" date="2016-12" db="EMBL/GenBank/DDBJ databases">
        <title>Draft genome sequences of strains Salinicola socius SMB35, Salinicola sp. MH3R3-1 and Chromohalobacter sp. SMB17 from the Verkhnekamsk potash mining region of Russia.</title>
        <authorList>
            <person name="Mavrodi D.V."/>
            <person name="Olsson B.E."/>
            <person name="Korsakova E.S."/>
            <person name="Pyankova A."/>
            <person name="Mavrodi O.V."/>
            <person name="Plotnikova E.G."/>
        </authorList>
    </citation>
    <scope>NUCLEOTIDE SEQUENCE [LARGE SCALE GENOMIC DNA]</scope>
    <source>
        <strain evidence="2 3">SMB35</strain>
    </source>
</reference>
<sequence length="307" mass="34873">MSESEPFEDHWYYQGRRKINGPFNKEAMIVAIMDQDVDSDTQVWNTSWTENAPTQALRETELGGYLTDEAREKYTPTPVSDRLAWVLALFPLAFLFIDSVLIYNYNPIAFSNGYMLAVPLVYSLIALVDALSIRDSGRSRAPLYWFWMIPVYLAVRANKLRRGGIYFWLWLLSTVLYLIVVYGVVDGGYFMPSTRPLPSCSNSMIIDTNKELFDDAVAENRRSPNSLARSIQNALGTDYGNPYYDIGYNGFRQSPKANDIVEIAQITETQETRSCQAVVIASRGPRIPIDYSITRRSGGIEVTMQSR</sequence>
<protein>
    <recommendedName>
        <fullName evidence="4">GYF domain-containing protein</fullName>
    </recommendedName>
</protein>
<comment type="caution">
    <text evidence="2">The sequence shown here is derived from an EMBL/GenBank/DDBJ whole genome shotgun (WGS) entry which is preliminary data.</text>
</comment>
<evidence type="ECO:0008006" key="4">
    <source>
        <dbReference type="Google" id="ProtNLM"/>
    </source>
</evidence>
<feature type="transmembrane region" description="Helical" evidence="1">
    <location>
        <begin position="143"/>
        <end position="159"/>
    </location>
</feature>
<keyword evidence="1" id="KW-0812">Transmembrane</keyword>
<evidence type="ECO:0000313" key="3">
    <source>
        <dbReference type="Proteomes" id="UP000186878"/>
    </source>
</evidence>
<keyword evidence="3" id="KW-1185">Reference proteome</keyword>
<feature type="transmembrane region" description="Helical" evidence="1">
    <location>
        <begin position="83"/>
        <end position="103"/>
    </location>
</feature>
<dbReference type="AlphaFoldDB" id="A0A1Q8SNL5"/>
<organism evidence="2 3">
    <name type="scientific">Salinicola socius</name>
    <dbReference type="NCBI Taxonomy" id="404433"/>
    <lineage>
        <taxon>Bacteria</taxon>
        <taxon>Pseudomonadati</taxon>
        <taxon>Pseudomonadota</taxon>
        <taxon>Gammaproteobacteria</taxon>
        <taxon>Oceanospirillales</taxon>
        <taxon>Halomonadaceae</taxon>
        <taxon>Salinicola</taxon>
    </lineage>
</organism>